<reference evidence="1" key="1">
    <citation type="submission" date="2014-09" db="EMBL/GenBank/DDBJ databases">
        <authorList>
            <person name="Magalhaes I.L.F."/>
            <person name="Oliveira U."/>
            <person name="Santos F.R."/>
            <person name="Vidigal T.H.D.A."/>
            <person name="Brescovit A.D."/>
            <person name="Santos A.J."/>
        </authorList>
    </citation>
    <scope>NUCLEOTIDE SEQUENCE</scope>
    <source>
        <tissue evidence="1">Shoot tissue taken approximately 20 cm above the soil surface</tissue>
    </source>
</reference>
<reference evidence="1" key="2">
    <citation type="journal article" date="2015" name="Data Brief">
        <title>Shoot transcriptome of the giant reed, Arundo donax.</title>
        <authorList>
            <person name="Barrero R.A."/>
            <person name="Guerrero F.D."/>
            <person name="Moolhuijzen P."/>
            <person name="Goolsby J.A."/>
            <person name="Tidwell J."/>
            <person name="Bellgard S.E."/>
            <person name="Bellgard M.I."/>
        </authorList>
    </citation>
    <scope>NUCLEOTIDE SEQUENCE</scope>
    <source>
        <tissue evidence="1">Shoot tissue taken approximately 20 cm above the soil surface</tissue>
    </source>
</reference>
<proteinExistence type="predicted"/>
<accession>A0A0A9A3H1</accession>
<dbReference type="AlphaFoldDB" id="A0A0A9A3H1"/>
<evidence type="ECO:0000313" key="1">
    <source>
        <dbReference type="EMBL" id="JAD46204.1"/>
    </source>
</evidence>
<name>A0A0A9A3H1_ARUDO</name>
<organism evidence="1">
    <name type="scientific">Arundo donax</name>
    <name type="common">Giant reed</name>
    <name type="synonym">Donax arundinaceus</name>
    <dbReference type="NCBI Taxonomy" id="35708"/>
    <lineage>
        <taxon>Eukaryota</taxon>
        <taxon>Viridiplantae</taxon>
        <taxon>Streptophyta</taxon>
        <taxon>Embryophyta</taxon>
        <taxon>Tracheophyta</taxon>
        <taxon>Spermatophyta</taxon>
        <taxon>Magnoliopsida</taxon>
        <taxon>Liliopsida</taxon>
        <taxon>Poales</taxon>
        <taxon>Poaceae</taxon>
        <taxon>PACMAD clade</taxon>
        <taxon>Arundinoideae</taxon>
        <taxon>Arundineae</taxon>
        <taxon>Arundo</taxon>
    </lineage>
</organism>
<sequence length="28" mass="3327">MILAHNNQNMRQITEISEDNDKQIMILL</sequence>
<protein>
    <submittedName>
        <fullName evidence="1">Uncharacterized protein</fullName>
    </submittedName>
</protein>
<dbReference type="EMBL" id="GBRH01251691">
    <property type="protein sequence ID" value="JAD46204.1"/>
    <property type="molecule type" value="Transcribed_RNA"/>
</dbReference>